<feature type="region of interest" description="Disordered" evidence="3">
    <location>
        <begin position="197"/>
        <end position="257"/>
    </location>
</feature>
<feature type="domain" description="SH3" evidence="4">
    <location>
        <begin position="350"/>
        <end position="410"/>
    </location>
</feature>
<dbReference type="EMBL" id="JARQWQ010000001">
    <property type="protein sequence ID" value="KAK2573933.1"/>
    <property type="molecule type" value="Genomic_DNA"/>
</dbReference>
<keyword evidence="6" id="KW-1185">Reference proteome</keyword>
<gene>
    <name evidence="5" type="ORF">P5673_000041</name>
</gene>
<sequence length="468" mass="52682">MVEQYVAVADYTKREDSDINLKAGHVVDVIEKSEHGWWFVDLDGEVGWAPASYLEPRDGSVDDQVLEVFEKGKEETYITLVPYEPQFEDEVKLEMGVIVEVSQKNLNGWWFVQIGKTEGWAPSRNLREAVTSHHNRREKRKDAARLLLRDYSTKITGRRKTWIPQKKKKKTALVQEIKKIYVQSPQKRNIPVDITKHAKARYPTKSSNVKPEFLQLSRKKDTGRGRPRQEQGVSGFSAVNEGGDTSDERISNRESGIDGSAIKDALTVVEKEIQDLPTVSGETSTKEYSNLPLASAPDDDTHATCQANNGDKSRQSKSDTNEDKEIGNTTGDDGEENKSEDCAEKVPKVLNRQRFLAMGSYKKEDLGEVNLHQNVEVEVLKESDRGWWLVRTDSSSVGWAPSNFLERVNSVEKNVHETSGQQSNEEIDVNEVTTSRNPNSGTVEGNVLSDIREGEEMNTCPEADKTKL</sequence>
<evidence type="ECO:0000256" key="1">
    <source>
        <dbReference type="ARBA" id="ARBA00022443"/>
    </source>
</evidence>
<dbReference type="SMART" id="SM00326">
    <property type="entry name" value="SH3"/>
    <property type="match status" value="3"/>
</dbReference>
<feature type="compositionally biased region" description="Basic and acidic residues" evidence="3">
    <location>
        <begin position="246"/>
        <end position="256"/>
    </location>
</feature>
<accession>A0AAD9VGQ3</accession>
<dbReference type="InterPro" id="IPR001452">
    <property type="entry name" value="SH3_domain"/>
</dbReference>
<feature type="region of interest" description="Disordered" evidence="3">
    <location>
        <begin position="415"/>
        <end position="468"/>
    </location>
</feature>
<dbReference type="SUPFAM" id="SSF50044">
    <property type="entry name" value="SH3-domain"/>
    <property type="match status" value="3"/>
</dbReference>
<dbReference type="InterPro" id="IPR051228">
    <property type="entry name" value="NADPH_Oxidase/PX-Domain"/>
</dbReference>
<dbReference type="GO" id="GO:0005737">
    <property type="term" value="C:cytoplasm"/>
    <property type="evidence" value="ECO:0007669"/>
    <property type="project" value="TreeGrafter"/>
</dbReference>
<dbReference type="Gene3D" id="2.30.30.40">
    <property type="entry name" value="SH3 Domains"/>
    <property type="match status" value="3"/>
</dbReference>
<feature type="compositionally biased region" description="Basic and acidic residues" evidence="3">
    <location>
        <begin position="218"/>
        <end position="229"/>
    </location>
</feature>
<feature type="region of interest" description="Disordered" evidence="3">
    <location>
        <begin position="277"/>
        <end position="345"/>
    </location>
</feature>
<reference evidence="5" key="2">
    <citation type="journal article" date="2023" name="Science">
        <title>Genomic signatures of disease resistance in endangered staghorn corals.</title>
        <authorList>
            <person name="Vollmer S.V."/>
            <person name="Selwyn J.D."/>
            <person name="Despard B.A."/>
            <person name="Roesel C.L."/>
        </authorList>
    </citation>
    <scope>NUCLEOTIDE SEQUENCE</scope>
    <source>
        <strain evidence="5">K2</strain>
    </source>
</reference>
<proteinExistence type="predicted"/>
<name>A0AAD9VGQ3_ACRCE</name>
<dbReference type="Pfam" id="PF00018">
    <property type="entry name" value="SH3_1"/>
    <property type="match status" value="3"/>
</dbReference>
<keyword evidence="1 2" id="KW-0728">SH3 domain</keyword>
<dbReference type="PROSITE" id="PS50002">
    <property type="entry name" value="SH3"/>
    <property type="match status" value="3"/>
</dbReference>
<reference evidence="5" key="1">
    <citation type="journal article" date="2023" name="G3 (Bethesda)">
        <title>Whole genome assembly and annotation of the endangered Caribbean coral Acropora cervicornis.</title>
        <authorList>
            <person name="Selwyn J.D."/>
            <person name="Vollmer S.V."/>
        </authorList>
    </citation>
    <scope>NUCLEOTIDE SEQUENCE</scope>
    <source>
        <strain evidence="5">K2</strain>
    </source>
</reference>
<protein>
    <submittedName>
        <fullName evidence="5">SH3 and PX domain-containing protein 2A</fullName>
    </submittedName>
</protein>
<feature type="domain" description="SH3" evidence="4">
    <location>
        <begin position="72"/>
        <end position="131"/>
    </location>
</feature>
<comment type="caution">
    <text evidence="5">The sequence shown here is derived from an EMBL/GenBank/DDBJ whole genome shotgun (WGS) entry which is preliminary data.</text>
</comment>
<evidence type="ECO:0000259" key="4">
    <source>
        <dbReference type="PROSITE" id="PS50002"/>
    </source>
</evidence>
<evidence type="ECO:0000256" key="3">
    <source>
        <dbReference type="SAM" id="MobiDB-lite"/>
    </source>
</evidence>
<feature type="compositionally biased region" description="Basic and acidic residues" evidence="3">
    <location>
        <begin position="311"/>
        <end position="326"/>
    </location>
</feature>
<organism evidence="5 6">
    <name type="scientific">Acropora cervicornis</name>
    <name type="common">Staghorn coral</name>
    <dbReference type="NCBI Taxonomy" id="6130"/>
    <lineage>
        <taxon>Eukaryota</taxon>
        <taxon>Metazoa</taxon>
        <taxon>Cnidaria</taxon>
        <taxon>Anthozoa</taxon>
        <taxon>Hexacorallia</taxon>
        <taxon>Scleractinia</taxon>
        <taxon>Astrocoeniina</taxon>
        <taxon>Acroporidae</taxon>
        <taxon>Acropora</taxon>
    </lineage>
</organism>
<dbReference type="InterPro" id="IPR036028">
    <property type="entry name" value="SH3-like_dom_sf"/>
</dbReference>
<feature type="compositionally biased region" description="Polar residues" evidence="3">
    <location>
        <begin position="431"/>
        <end position="443"/>
    </location>
</feature>
<dbReference type="CDD" id="cd11856">
    <property type="entry name" value="SH3_p47phox_like"/>
    <property type="match status" value="1"/>
</dbReference>
<dbReference type="AlphaFoldDB" id="A0AAD9VGQ3"/>
<evidence type="ECO:0000256" key="2">
    <source>
        <dbReference type="PROSITE-ProRule" id="PRU00192"/>
    </source>
</evidence>
<feature type="domain" description="SH3" evidence="4">
    <location>
        <begin position="1"/>
        <end position="59"/>
    </location>
</feature>
<dbReference type="PANTHER" id="PTHR15706">
    <property type="entry name" value="SH3 MULTIPLE DOMAIN"/>
    <property type="match status" value="1"/>
</dbReference>
<evidence type="ECO:0000313" key="5">
    <source>
        <dbReference type="EMBL" id="KAK2573933.1"/>
    </source>
</evidence>
<dbReference type="PANTHER" id="PTHR15706:SF20">
    <property type="entry name" value="NEUTROPHIL CYTOSOL FACTOR 4"/>
    <property type="match status" value="1"/>
</dbReference>
<evidence type="ECO:0000313" key="6">
    <source>
        <dbReference type="Proteomes" id="UP001249851"/>
    </source>
</evidence>
<feature type="compositionally biased region" description="Basic and acidic residues" evidence="3">
    <location>
        <begin position="336"/>
        <end position="345"/>
    </location>
</feature>
<dbReference type="Proteomes" id="UP001249851">
    <property type="component" value="Unassembled WGS sequence"/>
</dbReference>